<protein>
    <submittedName>
        <fullName evidence="1">Cyclase</fullName>
    </submittedName>
</protein>
<dbReference type="InterPro" id="IPR037175">
    <property type="entry name" value="KFase_sf"/>
</dbReference>
<dbReference type="InterPro" id="IPR007325">
    <property type="entry name" value="KFase/CYL"/>
</dbReference>
<dbReference type="GO" id="GO:0019441">
    <property type="term" value="P:L-tryptophan catabolic process to kynurenine"/>
    <property type="evidence" value="ECO:0007669"/>
    <property type="project" value="InterPro"/>
</dbReference>
<evidence type="ECO:0000313" key="2">
    <source>
        <dbReference type="Proteomes" id="UP000632195"/>
    </source>
</evidence>
<dbReference type="Pfam" id="PF04199">
    <property type="entry name" value="Cyclase"/>
    <property type="match status" value="1"/>
</dbReference>
<accession>A0AA37BQ19</accession>
<keyword evidence="2" id="KW-1185">Reference proteome</keyword>
<dbReference type="RefSeq" id="WP_188679762.1">
    <property type="nucleotide sequence ID" value="NZ_BMNY01000001.1"/>
</dbReference>
<dbReference type="PANTHER" id="PTHR34861">
    <property type="match status" value="1"/>
</dbReference>
<dbReference type="AlphaFoldDB" id="A0AA37BQ19"/>
<proteinExistence type="predicted"/>
<organism evidence="1 2">
    <name type="scientific">Thermogymnomonas acidicola</name>
    <dbReference type="NCBI Taxonomy" id="399579"/>
    <lineage>
        <taxon>Archaea</taxon>
        <taxon>Methanobacteriati</taxon>
        <taxon>Thermoplasmatota</taxon>
        <taxon>Thermoplasmata</taxon>
        <taxon>Thermoplasmatales</taxon>
        <taxon>Thermogymnomonas</taxon>
    </lineage>
</organism>
<gene>
    <name evidence="1" type="ORF">GCM10007108_03310</name>
</gene>
<comment type="caution">
    <text evidence="1">The sequence shown here is derived from an EMBL/GenBank/DDBJ whole genome shotgun (WGS) entry which is preliminary data.</text>
</comment>
<reference evidence="1" key="2">
    <citation type="submission" date="2022-09" db="EMBL/GenBank/DDBJ databases">
        <authorList>
            <person name="Sun Q."/>
            <person name="Ohkuma M."/>
        </authorList>
    </citation>
    <scope>NUCLEOTIDE SEQUENCE</scope>
    <source>
        <strain evidence="1">JCM 13583</strain>
    </source>
</reference>
<dbReference type="SUPFAM" id="SSF102198">
    <property type="entry name" value="Putative cyclase"/>
    <property type="match status" value="1"/>
</dbReference>
<dbReference type="GO" id="GO:0004061">
    <property type="term" value="F:arylformamidase activity"/>
    <property type="evidence" value="ECO:0007669"/>
    <property type="project" value="InterPro"/>
</dbReference>
<sequence length="304" mass="33680">MPEWYEGDGWFPSEFGASDEMGTLNLVDQRKVLRALSIPKRGRVYRLAHEIYNGMPGRTQFHGPFFYLISQRVYDHRPPFRKPAVNRFGGALGRLEMSDHAGTHIDALNHIAVGNRYYNGIDAFDVTGTQGTTRLGIDKTPPIVTRGIMVDVASALGVDILEKGHAITVDEAKRFLRDHSLSIEAGDAVFFHTGISRLWENPSEYNTYYESSPGVGYELAKYLASLHVSVVGADVPSTEVEPAEIEGARLPVHQYLIAKSGIRMIDNMKLDEVSRDRVYEFLFLCSPLPIRGGTASPVAPVAVS</sequence>
<name>A0AA37BQ19_9ARCH</name>
<evidence type="ECO:0000313" key="1">
    <source>
        <dbReference type="EMBL" id="GGM68559.1"/>
    </source>
</evidence>
<dbReference type="Proteomes" id="UP000632195">
    <property type="component" value="Unassembled WGS sequence"/>
</dbReference>
<dbReference type="Gene3D" id="3.50.30.50">
    <property type="entry name" value="Putative cyclase"/>
    <property type="match status" value="1"/>
</dbReference>
<reference evidence="1" key="1">
    <citation type="journal article" date="2014" name="Int. J. Syst. Evol. Microbiol.">
        <title>Complete genome sequence of Corynebacterium casei LMG S-19264T (=DSM 44701T), isolated from a smear-ripened cheese.</title>
        <authorList>
            <consortium name="US DOE Joint Genome Institute (JGI-PGF)"/>
            <person name="Walter F."/>
            <person name="Albersmeier A."/>
            <person name="Kalinowski J."/>
            <person name="Ruckert C."/>
        </authorList>
    </citation>
    <scope>NUCLEOTIDE SEQUENCE</scope>
    <source>
        <strain evidence="1">JCM 13583</strain>
    </source>
</reference>
<dbReference type="EMBL" id="BMNY01000001">
    <property type="protein sequence ID" value="GGM68559.1"/>
    <property type="molecule type" value="Genomic_DNA"/>
</dbReference>
<dbReference type="PANTHER" id="PTHR34861:SF10">
    <property type="entry name" value="CYCLASE"/>
    <property type="match status" value="1"/>
</dbReference>